<dbReference type="PANTHER" id="PTHR13559">
    <property type="entry name" value="INTRACELLULAR TRAFFIC PROTEIN-RELATED"/>
    <property type="match status" value="1"/>
</dbReference>
<evidence type="ECO:0000313" key="3">
    <source>
        <dbReference type="Proteomes" id="UP000694843"/>
    </source>
</evidence>
<dbReference type="InterPro" id="IPR043971">
    <property type="entry name" value="FUZ/MON1/HPS1_longin_2"/>
</dbReference>
<dbReference type="RefSeq" id="XP_018019689.1">
    <property type="nucleotide sequence ID" value="XM_018164200.2"/>
</dbReference>
<dbReference type="AlphaFoldDB" id="A0A8B7P0R7"/>
<feature type="compositionally biased region" description="Low complexity" evidence="1">
    <location>
        <begin position="354"/>
        <end position="368"/>
    </location>
</feature>
<feature type="compositionally biased region" description="Polar residues" evidence="1">
    <location>
        <begin position="386"/>
        <end position="405"/>
    </location>
</feature>
<keyword evidence="3" id="KW-1185">Reference proteome</keyword>
<dbReference type="CTD" id="34166"/>
<dbReference type="OrthoDB" id="74835at2759"/>
<feature type="compositionally biased region" description="Polar residues" evidence="1">
    <location>
        <begin position="483"/>
        <end position="498"/>
    </location>
</feature>
<evidence type="ECO:0000259" key="2">
    <source>
        <dbReference type="Pfam" id="PF19037"/>
    </source>
</evidence>
<protein>
    <submittedName>
        <fullName evidence="4">Protein fuzzy homolog</fullName>
    </submittedName>
</protein>
<dbReference type="GO" id="GO:0016192">
    <property type="term" value="P:vesicle-mediated transport"/>
    <property type="evidence" value="ECO:0007669"/>
    <property type="project" value="InterPro"/>
</dbReference>
<proteinExistence type="predicted"/>
<dbReference type="InterPro" id="IPR026069">
    <property type="entry name" value="Fuzzy"/>
</dbReference>
<name>A0A8B7P0R7_HYAAZ</name>
<sequence>MSSITLVCIAASSGVPLIIRHRGAGKPPPFNVVGSLNGVYMFGESQGTQILETKTPFSAITWKTYHDSIRLMLLHGEETSSIAPEKRTSKTILQSQCLLGGRPDERFLDLLFDSLVLLLSIDALVNITSIERLKKDMKVCNPLLDVLLERCISETNWRGAQSMGPGPLFSHLVLCADTVLPPDNYNLQNEVQKWSEVECSSSYACLLSSCGRVLAGSRSYWSLSSSELVLLPLLLLTTAAPNTARDVPVYLPNKSPKVPFRLLGVKLTSMVWCASLAGPTPSLAHVLRSAALFWSPYYAGIETLAATQPYNITAAVKQTLDKAVLGLLVINQESKRCVSCVHLGNSGRSRTDITPPAANDATSDASSSKSKKPSSPAPPPSHTSTLRSSAAGSGQAVHTYQTAEATITSVTDRTTTSHSRALSPSCRPLSPSRAQSPPLTMTRPARAKSPGAGRRSRSPGRRKSNESASFRVKSPVRAKSPGKSLSGTLRSRNGSSNVGMTITPAFKTAVLASTFRSLAPLFAQRSSSVGRHPATPTGDSSHSIKETYVWCGACRVYVIVSSPLLLLVLLPSTLPHPLARAVSYKTLDVFLKNKSTKL</sequence>
<evidence type="ECO:0000256" key="1">
    <source>
        <dbReference type="SAM" id="MobiDB-lite"/>
    </source>
</evidence>
<feature type="domain" description="FUZ/MON1/HPS1 second Longin" evidence="2">
    <location>
        <begin position="199"/>
        <end position="286"/>
    </location>
</feature>
<dbReference type="Proteomes" id="UP000694843">
    <property type="component" value="Unplaced"/>
</dbReference>
<dbReference type="KEGG" id="hazt:108676157"/>
<gene>
    <name evidence="4" type="primary">LOC108676157</name>
</gene>
<dbReference type="Pfam" id="PF19037">
    <property type="entry name" value="Fuz_longin_2"/>
    <property type="match status" value="1"/>
</dbReference>
<feature type="compositionally biased region" description="Low complexity" evidence="1">
    <location>
        <begin position="443"/>
        <end position="453"/>
    </location>
</feature>
<reference evidence="4" key="1">
    <citation type="submission" date="2025-08" db="UniProtKB">
        <authorList>
            <consortium name="RefSeq"/>
        </authorList>
    </citation>
    <scope>IDENTIFICATION</scope>
    <source>
        <tissue evidence="4">Whole organism</tissue>
    </source>
</reference>
<dbReference type="GeneID" id="108676157"/>
<feature type="region of interest" description="Disordered" evidence="1">
    <location>
        <begin position="348"/>
        <end position="498"/>
    </location>
</feature>
<feature type="compositionally biased region" description="Low complexity" evidence="1">
    <location>
        <begin position="406"/>
        <end position="434"/>
    </location>
</feature>
<dbReference type="GO" id="GO:1905515">
    <property type="term" value="P:non-motile cilium assembly"/>
    <property type="evidence" value="ECO:0007669"/>
    <property type="project" value="TreeGrafter"/>
</dbReference>
<accession>A0A8B7P0R7</accession>
<dbReference type="PANTHER" id="PTHR13559:SF1">
    <property type="entry name" value="PROTEIN FUZZY HOMOLOG"/>
    <property type="match status" value="1"/>
</dbReference>
<evidence type="ECO:0000313" key="4">
    <source>
        <dbReference type="RefSeq" id="XP_018019689.1"/>
    </source>
</evidence>
<organism evidence="3 4">
    <name type="scientific">Hyalella azteca</name>
    <name type="common">Amphipod</name>
    <dbReference type="NCBI Taxonomy" id="294128"/>
    <lineage>
        <taxon>Eukaryota</taxon>
        <taxon>Metazoa</taxon>
        <taxon>Ecdysozoa</taxon>
        <taxon>Arthropoda</taxon>
        <taxon>Crustacea</taxon>
        <taxon>Multicrustacea</taxon>
        <taxon>Malacostraca</taxon>
        <taxon>Eumalacostraca</taxon>
        <taxon>Peracarida</taxon>
        <taxon>Amphipoda</taxon>
        <taxon>Senticaudata</taxon>
        <taxon>Talitrida</taxon>
        <taxon>Talitroidea</taxon>
        <taxon>Hyalellidae</taxon>
        <taxon>Hyalella</taxon>
    </lineage>
</organism>